<comment type="cofactor">
    <cofactor evidence="7">
        <name>Mg(2+)</name>
        <dbReference type="ChEBI" id="CHEBI:18420"/>
    </cofactor>
</comment>
<dbReference type="Pfam" id="PF08245">
    <property type="entry name" value="Mur_ligase_M"/>
    <property type="match status" value="1"/>
</dbReference>
<dbReference type="GO" id="GO:0000287">
    <property type="term" value="F:magnesium ion binding"/>
    <property type="evidence" value="ECO:0007669"/>
    <property type="project" value="UniProtKB-UniRule"/>
</dbReference>
<keyword evidence="7" id="KW-0963">Cytoplasm</keyword>
<reference evidence="12" key="1">
    <citation type="submission" date="2020-10" db="EMBL/GenBank/DDBJ databases">
        <authorList>
            <person name="Gilroy R."/>
        </authorList>
    </citation>
    <scope>NUCLEOTIDE SEQUENCE</scope>
    <source>
        <strain evidence="12">35461</strain>
    </source>
</reference>
<dbReference type="EC" id="6.3.2.13" evidence="7"/>
<comment type="similarity">
    <text evidence="1 7">Belongs to the MurCDEF family. MurE subfamily.</text>
</comment>
<dbReference type="EMBL" id="DVOR01000017">
    <property type="protein sequence ID" value="HIV08580.1"/>
    <property type="molecule type" value="Genomic_DNA"/>
</dbReference>
<evidence type="ECO:0000256" key="6">
    <source>
        <dbReference type="ARBA" id="ARBA00023316"/>
    </source>
</evidence>
<dbReference type="InterPro" id="IPR004101">
    <property type="entry name" value="Mur_ligase_C"/>
</dbReference>
<dbReference type="GO" id="GO:0005737">
    <property type="term" value="C:cytoplasm"/>
    <property type="evidence" value="ECO:0007669"/>
    <property type="project" value="UniProtKB-SubCell"/>
</dbReference>
<feature type="short sequence motif" description="Meso-diaminopimelate recognition motif" evidence="7">
    <location>
        <begin position="370"/>
        <end position="373"/>
    </location>
</feature>
<feature type="binding site" evidence="7">
    <location>
        <position position="11"/>
    </location>
    <ligand>
        <name>UDP-N-acetyl-alpha-D-muramoyl-L-alanyl-D-glutamate</name>
        <dbReference type="ChEBI" id="CHEBI:83900"/>
    </ligand>
</feature>
<evidence type="ECO:0000259" key="10">
    <source>
        <dbReference type="Pfam" id="PF02875"/>
    </source>
</evidence>
<dbReference type="InterPro" id="IPR005761">
    <property type="entry name" value="UDP-N-AcMur-Glu-dNH2Pim_ligase"/>
</dbReference>
<feature type="modified residue" description="N6-carboxylysine" evidence="7">
    <location>
        <position position="194"/>
    </location>
</feature>
<evidence type="ECO:0000313" key="12">
    <source>
        <dbReference type="EMBL" id="HIV08580.1"/>
    </source>
</evidence>
<protein>
    <recommendedName>
        <fullName evidence="7">UDP-N-acetylmuramoyl-L-alanyl-D-glutamate--2,6-diaminopimelate ligase</fullName>
        <ecNumber evidence="7">6.3.2.13</ecNumber>
    </recommendedName>
    <alternativeName>
        <fullName evidence="7">Meso-A2pm-adding enzyme</fullName>
    </alternativeName>
    <alternativeName>
        <fullName evidence="7">Meso-diaminopimelate-adding enzyme</fullName>
    </alternativeName>
    <alternativeName>
        <fullName evidence="7">UDP-MurNAc-L-Ala-D-Glu:meso-diaminopimelate ligase</fullName>
    </alternativeName>
    <alternativeName>
        <fullName evidence="7">UDP-MurNAc-tripeptide synthetase</fullName>
    </alternativeName>
    <alternativeName>
        <fullName evidence="7">UDP-N-acetylmuramyl-tripeptide synthetase</fullName>
    </alternativeName>
</protein>
<feature type="domain" description="Mur ligase central" evidence="11">
    <location>
        <begin position="83"/>
        <end position="278"/>
    </location>
</feature>
<evidence type="ECO:0000256" key="2">
    <source>
        <dbReference type="ARBA" id="ARBA00022618"/>
    </source>
</evidence>
<feature type="binding site" evidence="7">
    <location>
        <begin position="127"/>
        <end position="128"/>
    </location>
    <ligand>
        <name>UDP-N-acetyl-alpha-D-muramoyl-L-alanyl-D-glutamate</name>
        <dbReference type="ChEBI" id="CHEBI:83900"/>
    </ligand>
</feature>
<keyword evidence="2 7" id="KW-0132">Cell division</keyword>
<evidence type="ECO:0000259" key="9">
    <source>
        <dbReference type="Pfam" id="PF01225"/>
    </source>
</evidence>
<keyword evidence="3 7" id="KW-0133">Cell shape</keyword>
<dbReference type="InterPro" id="IPR035911">
    <property type="entry name" value="MurE/MurF_N"/>
</dbReference>
<dbReference type="GO" id="GO:0009252">
    <property type="term" value="P:peptidoglycan biosynthetic process"/>
    <property type="evidence" value="ECO:0007669"/>
    <property type="project" value="UniProtKB-UniRule"/>
</dbReference>
<dbReference type="PANTHER" id="PTHR23135">
    <property type="entry name" value="MUR LIGASE FAMILY MEMBER"/>
    <property type="match status" value="1"/>
</dbReference>
<dbReference type="GO" id="GO:0008360">
    <property type="term" value="P:regulation of cell shape"/>
    <property type="evidence" value="ECO:0007669"/>
    <property type="project" value="UniProtKB-KW"/>
</dbReference>
<dbReference type="SUPFAM" id="SSF53623">
    <property type="entry name" value="MurD-like peptide ligases, catalytic domain"/>
    <property type="match status" value="1"/>
</dbReference>
<dbReference type="NCBIfam" id="TIGR01085">
    <property type="entry name" value="murE"/>
    <property type="match status" value="1"/>
</dbReference>
<evidence type="ECO:0000256" key="5">
    <source>
        <dbReference type="ARBA" id="ARBA00023306"/>
    </source>
</evidence>
<comment type="function">
    <text evidence="7">Catalyzes the addition of meso-diaminopimelic acid to the nucleotide precursor UDP-N-acetylmuramoyl-L-alanyl-D-glutamate (UMAG) in the biosynthesis of bacterial cell-wall peptidoglycan.</text>
</comment>
<feature type="binding site" evidence="7">
    <location>
        <position position="154"/>
    </location>
    <ligand>
        <name>UDP-N-acetyl-alpha-D-muramoyl-L-alanyl-D-glutamate</name>
        <dbReference type="ChEBI" id="CHEBI:83900"/>
    </ligand>
</feature>
<dbReference type="Pfam" id="PF01225">
    <property type="entry name" value="Mur_ligase"/>
    <property type="match status" value="1"/>
</dbReference>
<feature type="domain" description="Mur ligase N-terminal catalytic" evidence="9">
    <location>
        <begin position="4"/>
        <end position="51"/>
    </location>
</feature>
<dbReference type="HAMAP" id="MF_00208">
    <property type="entry name" value="MurE"/>
    <property type="match status" value="1"/>
</dbReference>
<dbReference type="Gene3D" id="3.90.190.20">
    <property type="entry name" value="Mur ligase, C-terminal domain"/>
    <property type="match status" value="1"/>
</dbReference>
<dbReference type="InterPro" id="IPR036615">
    <property type="entry name" value="Mur_ligase_C_dom_sf"/>
</dbReference>
<sequence length="447" mass="47743">MPRYTDVTCDSRRVVPGALFVAIPGTHDDGARYIAEARAKGAAAVMGACPGCDLRVDDPRAAFAEACAEHFGRPSERLLLCGVTGTNGKTTTAWLLRDMLAQGGLMPGLLTTVAEQWPGHDAPADRTTPDARALQADLAAMVGARCRAAVMEVSSHAIDQARVGACRFALTAFTNLTQDHLDYHKTMEAYFAVKARLFTGHPEALAVVNADDPYGRRLLALLEGRGNVFPYAASAFKASFTPAGTEAEMTLGGRRVAFRTALCGRYNLANLLCAATAAQALGVSADAILTAIAAAKPRWGRLEPVAPHVFVDYAHTDDALTNVLSTLRALVGKGRVICVFGCGGDRDRAKRPKMGAAVDRWADVPIVTSDNPRTEDPAAIIADILPGFRDHKPLVEPDRRAAIRRALALRGEDDVVLIAGKGHETYQEINGVRHPFSDAEEVRKALA</sequence>
<dbReference type="GO" id="GO:0051301">
    <property type="term" value="P:cell division"/>
    <property type="evidence" value="ECO:0007669"/>
    <property type="project" value="UniProtKB-KW"/>
</dbReference>
<dbReference type="GO" id="GO:0008765">
    <property type="term" value="F:UDP-N-acetylmuramoylalanyl-D-glutamate-2,6-diaminopimelate ligase activity"/>
    <property type="evidence" value="ECO:0007669"/>
    <property type="project" value="UniProtKB-UniRule"/>
</dbReference>
<evidence type="ECO:0000313" key="13">
    <source>
        <dbReference type="Proteomes" id="UP000886845"/>
    </source>
</evidence>
<comment type="catalytic activity">
    <reaction evidence="7">
        <text>UDP-N-acetyl-alpha-D-muramoyl-L-alanyl-D-glutamate + meso-2,6-diaminopimelate + ATP = UDP-N-acetyl-alpha-D-muramoyl-L-alanyl-gamma-D-glutamyl-meso-2,6-diaminopimelate + ADP + phosphate + H(+)</text>
        <dbReference type="Rhea" id="RHEA:23676"/>
        <dbReference type="ChEBI" id="CHEBI:15378"/>
        <dbReference type="ChEBI" id="CHEBI:30616"/>
        <dbReference type="ChEBI" id="CHEBI:43474"/>
        <dbReference type="ChEBI" id="CHEBI:57791"/>
        <dbReference type="ChEBI" id="CHEBI:83900"/>
        <dbReference type="ChEBI" id="CHEBI:83905"/>
        <dbReference type="ChEBI" id="CHEBI:456216"/>
        <dbReference type="EC" id="6.3.2.13"/>
    </reaction>
</comment>
<dbReference type="SUPFAM" id="SSF63418">
    <property type="entry name" value="MurE/MurF N-terminal domain"/>
    <property type="match status" value="1"/>
</dbReference>
<feature type="binding site" evidence="7">
    <location>
        <position position="346"/>
    </location>
    <ligand>
        <name>meso-2,6-diaminopimelate</name>
        <dbReference type="ChEBI" id="CHEBI:57791"/>
    </ligand>
</feature>
<comment type="caution">
    <text evidence="12">The sequence shown here is derived from an EMBL/GenBank/DDBJ whole genome shotgun (WGS) entry which is preliminary data.</text>
</comment>
<evidence type="ECO:0000256" key="4">
    <source>
        <dbReference type="ARBA" id="ARBA00022984"/>
    </source>
</evidence>
<keyword evidence="4 7" id="KW-0573">Peptidoglycan synthesis</keyword>
<feature type="binding site" evidence="7">
    <location>
        <position position="162"/>
    </location>
    <ligand>
        <name>UDP-N-acetyl-alpha-D-muramoyl-L-alanyl-D-glutamate</name>
        <dbReference type="ChEBI" id="CHEBI:83900"/>
    </ligand>
</feature>
<dbReference type="GO" id="GO:0005524">
    <property type="term" value="F:ATP binding"/>
    <property type="evidence" value="ECO:0007669"/>
    <property type="project" value="UniProtKB-UniRule"/>
</dbReference>
<dbReference type="Gene3D" id="3.40.1390.10">
    <property type="entry name" value="MurE/MurF, N-terminal domain"/>
    <property type="match status" value="1"/>
</dbReference>
<evidence type="ECO:0000256" key="3">
    <source>
        <dbReference type="ARBA" id="ARBA00022960"/>
    </source>
</evidence>
<evidence type="ECO:0000256" key="7">
    <source>
        <dbReference type="HAMAP-Rule" id="MF_00208"/>
    </source>
</evidence>
<dbReference type="InterPro" id="IPR013221">
    <property type="entry name" value="Mur_ligase_cen"/>
</dbReference>
<dbReference type="InterPro" id="IPR000713">
    <property type="entry name" value="Mur_ligase_N"/>
</dbReference>
<dbReference type="InterPro" id="IPR036565">
    <property type="entry name" value="Mur-like_cat_sf"/>
</dbReference>
<name>A0A9D1NL10_9BACT</name>
<evidence type="ECO:0000259" key="11">
    <source>
        <dbReference type="Pfam" id="PF08245"/>
    </source>
</evidence>
<comment type="PTM">
    <text evidence="7">Carboxylation is probably crucial for Mg(2+) binding and, consequently, for the gamma-phosphate positioning of ATP.</text>
</comment>
<comment type="pathway">
    <text evidence="7 8">Cell wall biogenesis; peptidoglycan biosynthesis.</text>
</comment>
<gene>
    <name evidence="7" type="primary">murE</name>
    <name evidence="12" type="ORF">IAC79_00500</name>
</gene>
<dbReference type="Proteomes" id="UP000886845">
    <property type="component" value="Unassembled WGS sequence"/>
</dbReference>
<dbReference type="PANTHER" id="PTHR23135:SF4">
    <property type="entry name" value="UDP-N-ACETYLMURAMOYL-L-ALANYL-D-GLUTAMATE--2,6-DIAMINOPIMELATE LIGASE MURE HOMOLOG, CHLOROPLASTIC"/>
    <property type="match status" value="1"/>
</dbReference>
<keyword evidence="7" id="KW-0460">Magnesium</keyword>
<dbReference type="AlphaFoldDB" id="A0A9D1NL10"/>
<reference evidence="12" key="2">
    <citation type="journal article" date="2021" name="PeerJ">
        <title>Extensive microbial diversity within the chicken gut microbiome revealed by metagenomics and culture.</title>
        <authorList>
            <person name="Gilroy R."/>
            <person name="Ravi A."/>
            <person name="Getino M."/>
            <person name="Pursley I."/>
            <person name="Horton D.L."/>
            <person name="Alikhan N.F."/>
            <person name="Baker D."/>
            <person name="Gharbi K."/>
            <person name="Hall N."/>
            <person name="Watson M."/>
            <person name="Adriaenssens E.M."/>
            <person name="Foster-Nyarko E."/>
            <person name="Jarju S."/>
            <person name="Secka A."/>
            <person name="Antonio M."/>
            <person name="Oren A."/>
            <person name="Chaudhuri R.R."/>
            <person name="La Ragione R."/>
            <person name="Hildebrand F."/>
            <person name="Pallen M.J."/>
        </authorList>
    </citation>
    <scope>NUCLEOTIDE SEQUENCE</scope>
    <source>
        <strain evidence="12">35461</strain>
    </source>
</reference>
<dbReference type="NCBIfam" id="NF001126">
    <property type="entry name" value="PRK00139.1-4"/>
    <property type="match status" value="1"/>
</dbReference>
<accession>A0A9D1NL10</accession>
<feature type="binding site" evidence="7">
    <location>
        <position position="420"/>
    </location>
    <ligand>
        <name>meso-2,6-diaminopimelate</name>
        <dbReference type="ChEBI" id="CHEBI:57791"/>
    </ligand>
</feature>
<dbReference type="SUPFAM" id="SSF53244">
    <property type="entry name" value="MurD-like peptide ligases, peptide-binding domain"/>
    <property type="match status" value="1"/>
</dbReference>
<feature type="binding site" evidence="7">
    <location>
        <begin position="370"/>
        <end position="373"/>
    </location>
    <ligand>
        <name>meso-2,6-diaminopimelate</name>
        <dbReference type="ChEBI" id="CHEBI:57791"/>
    </ligand>
</feature>
<feature type="binding site" evidence="7">
    <location>
        <begin position="85"/>
        <end position="91"/>
    </location>
    <ligand>
        <name>ATP</name>
        <dbReference type="ChEBI" id="CHEBI:30616"/>
    </ligand>
</feature>
<keyword evidence="6 7" id="KW-0961">Cell wall biogenesis/degradation</keyword>
<organism evidence="12 13">
    <name type="scientific">Candidatus Spyradenecus faecavium</name>
    <dbReference type="NCBI Taxonomy" id="2840947"/>
    <lineage>
        <taxon>Bacteria</taxon>
        <taxon>Pseudomonadati</taxon>
        <taxon>Lentisphaerota</taxon>
        <taxon>Lentisphaeria</taxon>
        <taxon>Lentisphaerales</taxon>
        <taxon>Lentisphaeraceae</taxon>
        <taxon>Lentisphaeraceae incertae sedis</taxon>
        <taxon>Candidatus Spyradenecus</taxon>
    </lineage>
</organism>
<comment type="caution">
    <text evidence="7">Lacks conserved residue(s) required for the propagation of feature annotation.</text>
</comment>
<dbReference type="Gene3D" id="3.40.1190.10">
    <property type="entry name" value="Mur-like, catalytic domain"/>
    <property type="match status" value="1"/>
</dbReference>
<comment type="subcellular location">
    <subcellularLocation>
        <location evidence="7 8">Cytoplasm</location>
    </subcellularLocation>
</comment>
<keyword evidence="7" id="KW-0547">Nucleotide-binding</keyword>
<keyword evidence="7 12" id="KW-0436">Ligase</keyword>
<evidence type="ECO:0000256" key="8">
    <source>
        <dbReference type="RuleBase" id="RU004135"/>
    </source>
</evidence>
<keyword evidence="7" id="KW-0067">ATP-binding</keyword>
<dbReference type="GO" id="GO:0071555">
    <property type="term" value="P:cell wall organization"/>
    <property type="evidence" value="ECO:0007669"/>
    <property type="project" value="UniProtKB-KW"/>
</dbReference>
<proteinExistence type="inferred from homology"/>
<keyword evidence="5 7" id="KW-0131">Cell cycle</keyword>
<feature type="domain" description="Mur ligase C-terminal" evidence="10">
    <location>
        <begin position="300"/>
        <end position="422"/>
    </location>
</feature>
<feature type="binding site" evidence="7">
    <location>
        <position position="160"/>
    </location>
    <ligand>
        <name>UDP-N-acetyl-alpha-D-muramoyl-L-alanyl-D-glutamate</name>
        <dbReference type="ChEBI" id="CHEBI:83900"/>
    </ligand>
</feature>
<feature type="binding site" evidence="7">
    <location>
        <position position="424"/>
    </location>
    <ligand>
        <name>meso-2,6-diaminopimelate</name>
        <dbReference type="ChEBI" id="CHEBI:57791"/>
    </ligand>
</feature>
<evidence type="ECO:0000256" key="1">
    <source>
        <dbReference type="ARBA" id="ARBA00005898"/>
    </source>
</evidence>
<dbReference type="Pfam" id="PF02875">
    <property type="entry name" value="Mur_ligase_C"/>
    <property type="match status" value="1"/>
</dbReference>